<reference evidence="1 2" key="1">
    <citation type="journal article" date="2018" name="Front. Plant Sci.">
        <title>Red Clover (Trifolium pratense) and Zigzag Clover (T. medium) - A Picture of Genomic Similarities and Differences.</title>
        <authorList>
            <person name="Dluhosova J."/>
            <person name="Istvanek J."/>
            <person name="Nedelnik J."/>
            <person name="Repkova J."/>
        </authorList>
    </citation>
    <scope>NUCLEOTIDE SEQUENCE [LARGE SCALE GENOMIC DNA]</scope>
    <source>
        <strain evidence="2">cv. 10/8</strain>
        <tissue evidence="1">Leaf</tissue>
    </source>
</reference>
<sequence>AIKPVLGGVSRVIAWRDIAGSIDMETAGFLRRAAENGGRGGP</sequence>
<evidence type="ECO:0000313" key="2">
    <source>
        <dbReference type="Proteomes" id="UP000265520"/>
    </source>
</evidence>
<comment type="caution">
    <text evidence="1">The sequence shown here is derived from an EMBL/GenBank/DDBJ whole genome shotgun (WGS) entry which is preliminary data.</text>
</comment>
<dbReference type="AlphaFoldDB" id="A0A392VNN8"/>
<proteinExistence type="predicted"/>
<name>A0A392VNN8_9FABA</name>
<accession>A0A392VNN8</accession>
<dbReference type="Proteomes" id="UP000265520">
    <property type="component" value="Unassembled WGS sequence"/>
</dbReference>
<keyword evidence="2" id="KW-1185">Reference proteome</keyword>
<organism evidence="1 2">
    <name type="scientific">Trifolium medium</name>
    <dbReference type="NCBI Taxonomy" id="97028"/>
    <lineage>
        <taxon>Eukaryota</taxon>
        <taxon>Viridiplantae</taxon>
        <taxon>Streptophyta</taxon>
        <taxon>Embryophyta</taxon>
        <taxon>Tracheophyta</taxon>
        <taxon>Spermatophyta</taxon>
        <taxon>Magnoliopsida</taxon>
        <taxon>eudicotyledons</taxon>
        <taxon>Gunneridae</taxon>
        <taxon>Pentapetalae</taxon>
        <taxon>rosids</taxon>
        <taxon>fabids</taxon>
        <taxon>Fabales</taxon>
        <taxon>Fabaceae</taxon>
        <taxon>Papilionoideae</taxon>
        <taxon>50 kb inversion clade</taxon>
        <taxon>NPAAA clade</taxon>
        <taxon>Hologalegina</taxon>
        <taxon>IRL clade</taxon>
        <taxon>Trifolieae</taxon>
        <taxon>Trifolium</taxon>
    </lineage>
</organism>
<feature type="non-terminal residue" evidence="1">
    <location>
        <position position="1"/>
    </location>
</feature>
<dbReference type="EMBL" id="LXQA011181700">
    <property type="protein sequence ID" value="MCI88030.1"/>
    <property type="molecule type" value="Genomic_DNA"/>
</dbReference>
<evidence type="ECO:0000313" key="1">
    <source>
        <dbReference type="EMBL" id="MCI88030.1"/>
    </source>
</evidence>
<protein>
    <submittedName>
        <fullName evidence="1">Uncharacterized protein</fullName>
    </submittedName>
</protein>